<evidence type="ECO:0000256" key="5">
    <source>
        <dbReference type="ARBA" id="ARBA00022771"/>
    </source>
</evidence>
<accession>A0A7J7K2C1</accession>
<dbReference type="Gene3D" id="2.20.25.420">
    <property type="entry name" value="ZPR1, zinc finger domain"/>
    <property type="match status" value="2"/>
</dbReference>
<dbReference type="InterPro" id="IPR040141">
    <property type="entry name" value="ZPR1"/>
</dbReference>
<feature type="domain" description="Zinc finger ZPR1-type" evidence="9">
    <location>
        <begin position="263"/>
        <end position="425"/>
    </location>
</feature>
<evidence type="ECO:0000256" key="2">
    <source>
        <dbReference type="ARBA" id="ARBA00008354"/>
    </source>
</evidence>
<feature type="region of interest" description="Disordered" evidence="8">
    <location>
        <begin position="442"/>
        <end position="468"/>
    </location>
</feature>
<evidence type="ECO:0000256" key="8">
    <source>
        <dbReference type="SAM" id="MobiDB-lite"/>
    </source>
</evidence>
<keyword evidence="6" id="KW-0862">Zinc</keyword>
<keyword evidence="7" id="KW-0539">Nucleus</keyword>
<feature type="domain" description="Zinc finger ZPR1-type" evidence="9">
    <location>
        <begin position="41"/>
        <end position="197"/>
    </location>
</feature>
<dbReference type="Pfam" id="PF22794">
    <property type="entry name" value="jr-ZPR1"/>
    <property type="match status" value="2"/>
</dbReference>
<dbReference type="InterPro" id="IPR004457">
    <property type="entry name" value="Znf_ZPR1"/>
</dbReference>
<dbReference type="EMBL" id="VXIV02001477">
    <property type="protein sequence ID" value="KAF6032790.1"/>
    <property type="molecule type" value="Genomic_DNA"/>
</dbReference>
<evidence type="ECO:0000256" key="6">
    <source>
        <dbReference type="ARBA" id="ARBA00022833"/>
    </source>
</evidence>
<keyword evidence="11" id="KW-1185">Reference proteome</keyword>
<dbReference type="GO" id="GO:0008270">
    <property type="term" value="F:zinc ion binding"/>
    <property type="evidence" value="ECO:0007669"/>
    <property type="project" value="UniProtKB-KW"/>
</dbReference>
<evidence type="ECO:0000313" key="10">
    <source>
        <dbReference type="EMBL" id="KAF6032790.1"/>
    </source>
</evidence>
<dbReference type="SMART" id="SM00709">
    <property type="entry name" value="Zpr1"/>
    <property type="match status" value="2"/>
</dbReference>
<dbReference type="FunFam" id="2.60.120.1040:FF:000001">
    <property type="entry name" value="Zinc finger protein ZPR1"/>
    <property type="match status" value="1"/>
</dbReference>
<comment type="similarity">
    <text evidence="2">Belongs to the ZPR1 family.</text>
</comment>
<protein>
    <submittedName>
        <fullName evidence="10">ZPR1</fullName>
    </submittedName>
</protein>
<sequence length="468" mass="51712">MDLNSPHIVQEELKYAGSKTAPVFENISADSQEQTPTIIESLCMSCHKQGCTKLMLTRIPFFKEVIIGSFECSHCSYKDSQITSAGEIQERGVKIALQVSAVEDLNRQIVKSDAAVIKIPQVELEIPAKKGCLTTIEGTINTTCEELLYDQPARRLIDPDNAQKIDDFIGRLKMLLLVKEPFQFIIEDITGNSHIENPKAPSADPLLHTMRFFRTKAQNDLLGIETPNSQPSTAVAHPSVTPLAGEPGVAPINFSDEVMQFAGVCNMCNAPCVTNMKMVNIPRFKQVIIMAMACDRCGYKNNEVKPGAGIEEQGVTYTLFIKDSVDLSRDLLKSDSASCMIPELDLALAPGTLGGRFTTVEGLISNIRDQLRDTNFTFTGDSSSEGSREKMSKLCNKLSEIIAGKFLGEFHMVLDDPTGNSYLQDIYEPETDPCLKVERYERTEEQNEELGLTDMSTESTDGMKPLRS</sequence>
<evidence type="ECO:0000256" key="7">
    <source>
        <dbReference type="ARBA" id="ARBA00023242"/>
    </source>
</evidence>
<dbReference type="PANTHER" id="PTHR10876:SF0">
    <property type="entry name" value="ZINC FINGER PROTEIN ZPR1"/>
    <property type="match status" value="1"/>
</dbReference>
<dbReference type="Gene3D" id="2.60.120.1040">
    <property type="entry name" value="ZPR1, A/B domain"/>
    <property type="match status" value="2"/>
</dbReference>
<dbReference type="FunFam" id="2.20.25.420:FF:000001">
    <property type="entry name" value="Zinc finger protein ZPR1"/>
    <property type="match status" value="1"/>
</dbReference>
<dbReference type="InterPro" id="IPR042452">
    <property type="entry name" value="ZPR1_Znf1/2"/>
</dbReference>
<dbReference type="FunFam" id="2.60.120.1040:FF:000003">
    <property type="entry name" value="Zinc finger protein zpr1"/>
    <property type="match status" value="1"/>
</dbReference>
<comment type="caution">
    <text evidence="10">The sequence shown here is derived from an EMBL/GenBank/DDBJ whole genome shotgun (WGS) entry which is preliminary data.</text>
</comment>
<dbReference type="FunFam" id="2.20.25.420:FF:000002">
    <property type="entry name" value="Zinc finger protein ZPR1"/>
    <property type="match status" value="1"/>
</dbReference>
<gene>
    <name evidence="10" type="ORF">EB796_008904</name>
</gene>
<dbReference type="NCBIfam" id="TIGR00310">
    <property type="entry name" value="ZPR1_znf"/>
    <property type="match status" value="2"/>
</dbReference>
<dbReference type="GO" id="GO:0005634">
    <property type="term" value="C:nucleus"/>
    <property type="evidence" value="ECO:0007669"/>
    <property type="project" value="UniProtKB-SubCell"/>
</dbReference>
<dbReference type="InterPro" id="IPR056180">
    <property type="entry name" value="ZPR1_jr_dom"/>
</dbReference>
<keyword evidence="5" id="KW-0863">Zinc-finger</keyword>
<dbReference type="OrthoDB" id="308464at2759"/>
<organism evidence="10 11">
    <name type="scientific">Bugula neritina</name>
    <name type="common">Brown bryozoan</name>
    <name type="synonym">Sertularia neritina</name>
    <dbReference type="NCBI Taxonomy" id="10212"/>
    <lineage>
        <taxon>Eukaryota</taxon>
        <taxon>Metazoa</taxon>
        <taxon>Spiralia</taxon>
        <taxon>Lophotrochozoa</taxon>
        <taxon>Bryozoa</taxon>
        <taxon>Gymnolaemata</taxon>
        <taxon>Cheilostomatida</taxon>
        <taxon>Flustrina</taxon>
        <taxon>Buguloidea</taxon>
        <taxon>Bugulidae</taxon>
        <taxon>Bugula</taxon>
    </lineage>
</organism>
<dbReference type="Pfam" id="PF03367">
    <property type="entry name" value="Zn_ribbon_ZPR1"/>
    <property type="match status" value="2"/>
</dbReference>
<proteinExistence type="inferred from homology"/>
<keyword evidence="4" id="KW-0677">Repeat</keyword>
<evidence type="ECO:0000259" key="9">
    <source>
        <dbReference type="SMART" id="SM00709"/>
    </source>
</evidence>
<evidence type="ECO:0000313" key="11">
    <source>
        <dbReference type="Proteomes" id="UP000593567"/>
    </source>
</evidence>
<dbReference type="InterPro" id="IPR042451">
    <property type="entry name" value="ZPR1_A/B_dom"/>
</dbReference>
<name>A0A7J7K2C1_BUGNE</name>
<reference evidence="10" key="1">
    <citation type="submission" date="2020-06" db="EMBL/GenBank/DDBJ databases">
        <title>Draft genome of Bugula neritina, a colonial animal packing powerful symbionts and potential medicines.</title>
        <authorList>
            <person name="Rayko M."/>
        </authorList>
    </citation>
    <scope>NUCLEOTIDE SEQUENCE [LARGE SCALE GENOMIC DNA]</scope>
    <source>
        <strain evidence="10">Kwan_BN1</strain>
    </source>
</reference>
<dbReference type="PANTHER" id="PTHR10876">
    <property type="entry name" value="ZINC FINGER PROTEIN ZPR1"/>
    <property type="match status" value="1"/>
</dbReference>
<dbReference type="Proteomes" id="UP000593567">
    <property type="component" value="Unassembled WGS sequence"/>
</dbReference>
<comment type="subcellular location">
    <subcellularLocation>
        <location evidence="1">Nucleus</location>
    </subcellularLocation>
</comment>
<evidence type="ECO:0000256" key="4">
    <source>
        <dbReference type="ARBA" id="ARBA00022737"/>
    </source>
</evidence>
<evidence type="ECO:0000256" key="3">
    <source>
        <dbReference type="ARBA" id="ARBA00022723"/>
    </source>
</evidence>
<evidence type="ECO:0000256" key="1">
    <source>
        <dbReference type="ARBA" id="ARBA00004123"/>
    </source>
</evidence>
<dbReference type="AlphaFoldDB" id="A0A7J7K2C1"/>
<keyword evidence="3" id="KW-0479">Metal-binding</keyword>